<comment type="subcellular location">
    <subcellularLocation>
        <location evidence="1">Cell membrane</location>
        <topology evidence="1">Multi-pass membrane protein</topology>
    </subcellularLocation>
</comment>
<gene>
    <name evidence="8" type="ORF">D1B32_03240</name>
</gene>
<feature type="transmembrane region" description="Helical" evidence="6">
    <location>
        <begin position="12"/>
        <end position="34"/>
    </location>
</feature>
<keyword evidence="9" id="KW-1185">Reference proteome</keyword>
<dbReference type="SUPFAM" id="SSF103473">
    <property type="entry name" value="MFS general substrate transporter"/>
    <property type="match status" value="1"/>
</dbReference>
<dbReference type="EMBL" id="QWEH01000002">
    <property type="protein sequence ID" value="RHW34202.1"/>
    <property type="molecule type" value="Genomic_DNA"/>
</dbReference>
<dbReference type="Gene3D" id="1.20.1250.20">
    <property type="entry name" value="MFS general substrate transporter like domains"/>
    <property type="match status" value="1"/>
</dbReference>
<keyword evidence="5 6" id="KW-0472">Membrane</keyword>
<sequence>MVVWPGVSYWWLIGASLIIGVGTGIFSVVFSYILQMESPDGKVGQMSGMYNSLNGIILLVAPITGGFLVQLFGVFTIFQVIGMITALIGLFGIVMQNVLWGRRDTEKSSKEERDIV</sequence>
<dbReference type="PROSITE" id="PS50850">
    <property type="entry name" value="MFS"/>
    <property type="match status" value="1"/>
</dbReference>
<feature type="domain" description="Major facilitator superfamily (MFS) profile" evidence="7">
    <location>
        <begin position="1"/>
        <end position="116"/>
    </location>
</feature>
<dbReference type="Proteomes" id="UP000285456">
    <property type="component" value="Unassembled WGS sequence"/>
</dbReference>
<keyword evidence="2" id="KW-0813">Transport</keyword>
<dbReference type="OrthoDB" id="9775268at2"/>
<evidence type="ECO:0000256" key="6">
    <source>
        <dbReference type="SAM" id="Phobius"/>
    </source>
</evidence>
<dbReference type="GO" id="GO:0022857">
    <property type="term" value="F:transmembrane transporter activity"/>
    <property type="evidence" value="ECO:0007669"/>
    <property type="project" value="InterPro"/>
</dbReference>
<feature type="transmembrane region" description="Helical" evidence="6">
    <location>
        <begin position="55"/>
        <end position="75"/>
    </location>
</feature>
<reference evidence="8 9" key="1">
    <citation type="journal article" date="2007" name="Int. J. Syst. Evol. Microbiol.">
        <title>Oceanobacillus profundus sp. nov., isolated from a deep-sea sediment core.</title>
        <authorList>
            <person name="Kim Y.G."/>
            <person name="Choi D.H."/>
            <person name="Hyun S."/>
            <person name="Cho B.C."/>
        </authorList>
    </citation>
    <scope>NUCLEOTIDE SEQUENCE [LARGE SCALE GENOMIC DNA]</scope>
    <source>
        <strain evidence="8 9">DSM 18246</strain>
    </source>
</reference>
<evidence type="ECO:0000256" key="2">
    <source>
        <dbReference type="ARBA" id="ARBA00022448"/>
    </source>
</evidence>
<evidence type="ECO:0000256" key="4">
    <source>
        <dbReference type="ARBA" id="ARBA00022989"/>
    </source>
</evidence>
<dbReference type="Pfam" id="PF07690">
    <property type="entry name" value="MFS_1"/>
    <property type="match status" value="1"/>
</dbReference>
<dbReference type="AlphaFoldDB" id="A0A417YLF4"/>
<feature type="transmembrane region" description="Helical" evidence="6">
    <location>
        <begin position="81"/>
        <end position="100"/>
    </location>
</feature>
<keyword evidence="4 6" id="KW-1133">Transmembrane helix</keyword>
<evidence type="ECO:0000313" key="9">
    <source>
        <dbReference type="Proteomes" id="UP000285456"/>
    </source>
</evidence>
<keyword evidence="3 6" id="KW-0812">Transmembrane</keyword>
<evidence type="ECO:0000259" key="7">
    <source>
        <dbReference type="PROSITE" id="PS50850"/>
    </source>
</evidence>
<comment type="caution">
    <text evidence="8">The sequence shown here is derived from an EMBL/GenBank/DDBJ whole genome shotgun (WGS) entry which is preliminary data.</text>
</comment>
<evidence type="ECO:0000256" key="5">
    <source>
        <dbReference type="ARBA" id="ARBA00023136"/>
    </source>
</evidence>
<proteinExistence type="predicted"/>
<dbReference type="InterPro" id="IPR020846">
    <property type="entry name" value="MFS_dom"/>
</dbReference>
<dbReference type="GO" id="GO:0005886">
    <property type="term" value="C:plasma membrane"/>
    <property type="evidence" value="ECO:0007669"/>
    <property type="project" value="UniProtKB-SubCell"/>
</dbReference>
<dbReference type="InterPro" id="IPR036259">
    <property type="entry name" value="MFS_trans_sf"/>
</dbReference>
<dbReference type="InterPro" id="IPR011701">
    <property type="entry name" value="MFS"/>
</dbReference>
<protein>
    <submittedName>
        <fullName evidence="8">MFS transporter</fullName>
    </submittedName>
</protein>
<accession>A0A417YLF4</accession>
<organism evidence="8 9">
    <name type="scientific">Oceanobacillus profundus</name>
    <dbReference type="NCBI Taxonomy" id="372463"/>
    <lineage>
        <taxon>Bacteria</taxon>
        <taxon>Bacillati</taxon>
        <taxon>Bacillota</taxon>
        <taxon>Bacilli</taxon>
        <taxon>Bacillales</taxon>
        <taxon>Bacillaceae</taxon>
        <taxon>Oceanobacillus</taxon>
    </lineage>
</organism>
<name>A0A417YLF4_9BACI</name>
<evidence type="ECO:0000256" key="1">
    <source>
        <dbReference type="ARBA" id="ARBA00004651"/>
    </source>
</evidence>
<evidence type="ECO:0000256" key="3">
    <source>
        <dbReference type="ARBA" id="ARBA00022692"/>
    </source>
</evidence>
<evidence type="ECO:0000313" key="8">
    <source>
        <dbReference type="EMBL" id="RHW34202.1"/>
    </source>
</evidence>